<comment type="caution">
    <text evidence="2">The sequence shown here is derived from an EMBL/GenBank/DDBJ whole genome shotgun (WGS) entry which is preliminary data.</text>
</comment>
<dbReference type="GO" id="GO:0005694">
    <property type="term" value="C:chromosome"/>
    <property type="evidence" value="ECO:0007669"/>
    <property type="project" value="TreeGrafter"/>
</dbReference>
<evidence type="ECO:0000313" key="2">
    <source>
        <dbReference type="EMBL" id="KNY27607.1"/>
    </source>
</evidence>
<proteinExistence type="predicted"/>
<dbReference type="PANTHER" id="PTHR33375">
    <property type="entry name" value="CHROMOSOME-PARTITIONING PROTEIN PARB-RELATED"/>
    <property type="match status" value="1"/>
</dbReference>
<dbReference type="SUPFAM" id="SSF110849">
    <property type="entry name" value="ParB/Sulfiredoxin"/>
    <property type="match status" value="1"/>
</dbReference>
<dbReference type="STRING" id="398512.Bccel_2878"/>
<keyword evidence="3" id="KW-1185">Reference proteome</keyword>
<dbReference type="AlphaFoldDB" id="A0A0L6JQG5"/>
<dbReference type="GO" id="GO:0007059">
    <property type="term" value="P:chromosome segregation"/>
    <property type="evidence" value="ECO:0007669"/>
    <property type="project" value="TreeGrafter"/>
</dbReference>
<dbReference type="Proteomes" id="UP000036923">
    <property type="component" value="Unassembled WGS sequence"/>
</dbReference>
<dbReference type="Pfam" id="PF02195">
    <property type="entry name" value="ParB_N"/>
    <property type="match status" value="1"/>
</dbReference>
<dbReference type="PANTHER" id="PTHR33375:SF1">
    <property type="entry name" value="CHROMOSOME-PARTITIONING PROTEIN PARB-RELATED"/>
    <property type="match status" value="1"/>
</dbReference>
<dbReference type="SMART" id="SM00470">
    <property type="entry name" value="ParB"/>
    <property type="match status" value="1"/>
</dbReference>
<accession>A0A0L6JQG5</accession>
<gene>
    <name evidence="2" type="ORF">Bccel_2878</name>
</gene>
<dbReference type="OrthoDB" id="1662300at2"/>
<dbReference type="Gene3D" id="3.90.1530.30">
    <property type="match status" value="1"/>
</dbReference>
<reference evidence="3" key="1">
    <citation type="submission" date="2015-07" db="EMBL/GenBank/DDBJ databases">
        <title>Near-Complete Genome Sequence of the Cellulolytic Bacterium Bacteroides (Pseudobacteroides) cellulosolvens ATCC 35603.</title>
        <authorList>
            <person name="Dassa B."/>
            <person name="Utturkar S.M."/>
            <person name="Klingeman D.M."/>
            <person name="Hurt R.A."/>
            <person name="Keller M."/>
            <person name="Xu J."/>
            <person name="Reddy Y.H.K."/>
            <person name="Borovok I."/>
            <person name="Grinberg I.R."/>
            <person name="Lamed R."/>
            <person name="Zhivin O."/>
            <person name="Bayer E.A."/>
            <person name="Brown S.D."/>
        </authorList>
    </citation>
    <scope>NUCLEOTIDE SEQUENCE [LARGE SCALE GENOMIC DNA]</scope>
    <source>
        <strain evidence="3">DSM 2933</strain>
    </source>
</reference>
<dbReference type="Gene3D" id="1.10.10.2830">
    <property type="match status" value="1"/>
</dbReference>
<dbReference type="RefSeq" id="WP_050753458.1">
    <property type="nucleotide sequence ID" value="NZ_JQKC01000044.1"/>
</dbReference>
<dbReference type="InterPro" id="IPR036086">
    <property type="entry name" value="ParB/Sulfiredoxin_sf"/>
</dbReference>
<name>A0A0L6JQG5_9FIRM</name>
<feature type="domain" description="ParB-like N-terminal" evidence="1">
    <location>
        <begin position="48"/>
        <end position="150"/>
    </location>
</feature>
<protein>
    <submittedName>
        <fullName evidence="2">ParB domain protein nuclease</fullName>
    </submittedName>
</protein>
<dbReference type="InterPro" id="IPR003115">
    <property type="entry name" value="ParB_N"/>
</dbReference>
<dbReference type="eggNOG" id="COG1475">
    <property type="taxonomic scope" value="Bacteria"/>
</dbReference>
<evidence type="ECO:0000313" key="3">
    <source>
        <dbReference type="Proteomes" id="UP000036923"/>
    </source>
</evidence>
<organism evidence="2 3">
    <name type="scientific">Pseudobacteroides cellulosolvens ATCC 35603 = DSM 2933</name>
    <dbReference type="NCBI Taxonomy" id="398512"/>
    <lineage>
        <taxon>Bacteria</taxon>
        <taxon>Bacillati</taxon>
        <taxon>Bacillota</taxon>
        <taxon>Clostridia</taxon>
        <taxon>Eubacteriales</taxon>
        <taxon>Oscillospiraceae</taxon>
        <taxon>Pseudobacteroides</taxon>
    </lineage>
</organism>
<evidence type="ECO:0000259" key="1">
    <source>
        <dbReference type="SMART" id="SM00470"/>
    </source>
</evidence>
<dbReference type="SUPFAM" id="SSF109709">
    <property type="entry name" value="KorB DNA-binding domain-like"/>
    <property type="match status" value="1"/>
</dbReference>
<dbReference type="InterPro" id="IPR050336">
    <property type="entry name" value="Chromosome_partition/occlusion"/>
</dbReference>
<dbReference type="EMBL" id="LGTC01000001">
    <property type="protein sequence ID" value="KNY27607.1"/>
    <property type="molecule type" value="Genomic_DNA"/>
</dbReference>
<sequence length="309" mass="36074">MLNKTPKISQSSDENNNSADMFSSVYSMMSASNMADVLTNMSTGMDIFKIDLDKLKDSPPEWNFYSPLSLKKMEELVESVQKNGLLHPLVVWEQDDGKYFILSGHNRKKAFQILYDATGDEQYSKIFCYVKKFKDITENEAKEIIIDTNWVQRELSTIEKAQSIYRKYTAIGRKQKVKDGEGQGIRNYHIIAKQYNISGRHVLNYYKLNYLIDDIQNMISENKLSIKAGVKLSDIHPMTQKWMYDNFKDNINNQSIFKIKKDMTNEEIEKVLLGKDVIETIELKFTIPVNLKEDFENYINEFYKKHNVS</sequence>